<dbReference type="Proteomes" id="UP001642360">
    <property type="component" value="Unassembled WGS sequence"/>
</dbReference>
<dbReference type="PANTHER" id="PTHR10353:SF154">
    <property type="entry name" value="BETA-GLUCOSIDASE 9-RELATED"/>
    <property type="match status" value="1"/>
</dbReference>
<dbReference type="AlphaFoldDB" id="A0ABC8V0W2"/>
<sequence>MPQLLNGTERLTRHRGATLFYVYQQGLRDALIYIGSTYGNPKIIVIENGYPEKRDNTILVEIAIQDDGRIQHTIGHLYAISEAIKARTYIKGYHMWALIDCMEVGSFYNVQFGLAYVDYLNNLERITKKSLGWLYSFLNEPAPKPTPAPAPKKRKAVAV</sequence>
<dbReference type="PRINTS" id="PR00131">
    <property type="entry name" value="GLHYDRLASE1"/>
</dbReference>
<gene>
    <name evidence="3" type="ORF">ILEXP_LOCUS57467</name>
</gene>
<dbReference type="Pfam" id="PF00232">
    <property type="entry name" value="Glyco_hydro_1"/>
    <property type="match status" value="1"/>
</dbReference>
<dbReference type="InterPro" id="IPR001360">
    <property type="entry name" value="Glyco_hydro_1"/>
</dbReference>
<evidence type="ECO:0000313" key="4">
    <source>
        <dbReference type="Proteomes" id="UP001642360"/>
    </source>
</evidence>
<proteinExistence type="inferred from homology"/>
<accession>A0ABC8V0W2</accession>
<comment type="similarity">
    <text evidence="1 2">Belongs to the glycosyl hydrolase 1 family.</text>
</comment>
<name>A0ABC8V0W2_9AQUA</name>
<comment type="caution">
    <text evidence="3">The sequence shown here is derived from an EMBL/GenBank/DDBJ whole genome shotgun (WGS) entry which is preliminary data.</text>
</comment>
<dbReference type="Gene3D" id="3.20.20.80">
    <property type="entry name" value="Glycosidases"/>
    <property type="match status" value="1"/>
</dbReference>
<evidence type="ECO:0000313" key="3">
    <source>
        <dbReference type="EMBL" id="CAK9186963.1"/>
    </source>
</evidence>
<protein>
    <submittedName>
        <fullName evidence="3">Uncharacterized protein</fullName>
    </submittedName>
</protein>
<keyword evidence="4" id="KW-1185">Reference proteome</keyword>
<organism evidence="3 4">
    <name type="scientific">Ilex paraguariensis</name>
    <name type="common">yerba mate</name>
    <dbReference type="NCBI Taxonomy" id="185542"/>
    <lineage>
        <taxon>Eukaryota</taxon>
        <taxon>Viridiplantae</taxon>
        <taxon>Streptophyta</taxon>
        <taxon>Embryophyta</taxon>
        <taxon>Tracheophyta</taxon>
        <taxon>Spermatophyta</taxon>
        <taxon>Magnoliopsida</taxon>
        <taxon>eudicotyledons</taxon>
        <taxon>Gunneridae</taxon>
        <taxon>Pentapetalae</taxon>
        <taxon>asterids</taxon>
        <taxon>campanulids</taxon>
        <taxon>Aquifoliales</taxon>
        <taxon>Aquifoliaceae</taxon>
        <taxon>Ilex</taxon>
    </lineage>
</organism>
<evidence type="ECO:0000256" key="1">
    <source>
        <dbReference type="ARBA" id="ARBA00010838"/>
    </source>
</evidence>
<evidence type="ECO:0000256" key="2">
    <source>
        <dbReference type="RuleBase" id="RU003690"/>
    </source>
</evidence>
<dbReference type="SUPFAM" id="SSF51445">
    <property type="entry name" value="(Trans)glycosidases"/>
    <property type="match status" value="1"/>
</dbReference>
<dbReference type="InterPro" id="IPR017853">
    <property type="entry name" value="GH"/>
</dbReference>
<reference evidence="3 4" key="1">
    <citation type="submission" date="2024-02" db="EMBL/GenBank/DDBJ databases">
        <authorList>
            <person name="Vignale AGUSTIN F."/>
            <person name="Sosa J E."/>
            <person name="Modenutti C."/>
        </authorList>
    </citation>
    <scope>NUCLEOTIDE SEQUENCE [LARGE SCALE GENOMIC DNA]</scope>
</reference>
<dbReference type="EMBL" id="CAUOFW020009736">
    <property type="protein sequence ID" value="CAK9186963.1"/>
    <property type="molecule type" value="Genomic_DNA"/>
</dbReference>
<dbReference type="PANTHER" id="PTHR10353">
    <property type="entry name" value="GLYCOSYL HYDROLASE"/>
    <property type="match status" value="1"/>
</dbReference>